<dbReference type="EMBL" id="JAAIUW010000010">
    <property type="protein sequence ID" value="KAF7812429.1"/>
    <property type="molecule type" value="Genomic_DNA"/>
</dbReference>
<accession>A0A834T9I9</accession>
<gene>
    <name evidence="1" type="ORF">G2W53_033405</name>
</gene>
<sequence length="65" mass="6912">MSFAKDGGGKGKKPMVSNLAPKPYSNCGKTHGGKPCLFGSNVSYIAVKWGITLETVLKRSRQGKV</sequence>
<protein>
    <submittedName>
        <fullName evidence="1">Uncharacterized protein</fullName>
    </submittedName>
</protein>
<proteinExistence type="predicted"/>
<evidence type="ECO:0000313" key="2">
    <source>
        <dbReference type="Proteomes" id="UP000634136"/>
    </source>
</evidence>
<dbReference type="AlphaFoldDB" id="A0A834T9I9"/>
<organism evidence="1 2">
    <name type="scientific">Senna tora</name>
    <dbReference type="NCBI Taxonomy" id="362788"/>
    <lineage>
        <taxon>Eukaryota</taxon>
        <taxon>Viridiplantae</taxon>
        <taxon>Streptophyta</taxon>
        <taxon>Embryophyta</taxon>
        <taxon>Tracheophyta</taxon>
        <taxon>Spermatophyta</taxon>
        <taxon>Magnoliopsida</taxon>
        <taxon>eudicotyledons</taxon>
        <taxon>Gunneridae</taxon>
        <taxon>Pentapetalae</taxon>
        <taxon>rosids</taxon>
        <taxon>fabids</taxon>
        <taxon>Fabales</taxon>
        <taxon>Fabaceae</taxon>
        <taxon>Caesalpinioideae</taxon>
        <taxon>Cassia clade</taxon>
        <taxon>Senna</taxon>
    </lineage>
</organism>
<comment type="caution">
    <text evidence="1">The sequence shown here is derived from an EMBL/GenBank/DDBJ whole genome shotgun (WGS) entry which is preliminary data.</text>
</comment>
<name>A0A834T9I9_9FABA</name>
<reference evidence="1" key="1">
    <citation type="submission" date="2020-09" db="EMBL/GenBank/DDBJ databases">
        <title>Genome-Enabled Discovery of Anthraquinone Biosynthesis in Senna tora.</title>
        <authorList>
            <person name="Kang S.-H."/>
            <person name="Pandey R.P."/>
            <person name="Lee C.-M."/>
            <person name="Sim J.-S."/>
            <person name="Jeong J.-T."/>
            <person name="Choi B.-S."/>
            <person name="Jung M."/>
            <person name="Ginzburg D."/>
            <person name="Zhao K."/>
            <person name="Won S.Y."/>
            <person name="Oh T.-J."/>
            <person name="Yu Y."/>
            <person name="Kim N.-H."/>
            <person name="Lee O.R."/>
            <person name="Lee T.-H."/>
            <person name="Bashyal P."/>
            <person name="Kim T.-S."/>
            <person name="Lee W.-H."/>
            <person name="Kawkins C."/>
            <person name="Kim C.-K."/>
            <person name="Kim J.S."/>
            <person name="Ahn B.O."/>
            <person name="Rhee S.Y."/>
            <person name="Sohng J.K."/>
        </authorList>
    </citation>
    <scope>NUCLEOTIDE SEQUENCE</scope>
    <source>
        <tissue evidence="1">Leaf</tissue>
    </source>
</reference>
<dbReference type="Proteomes" id="UP000634136">
    <property type="component" value="Unassembled WGS sequence"/>
</dbReference>
<keyword evidence="2" id="KW-1185">Reference proteome</keyword>
<evidence type="ECO:0000313" key="1">
    <source>
        <dbReference type="EMBL" id="KAF7812429.1"/>
    </source>
</evidence>